<feature type="region of interest" description="Disordered" evidence="4">
    <location>
        <begin position="44"/>
        <end position="78"/>
    </location>
</feature>
<organism evidence="6 7">
    <name type="scientific">Actinokineospora bangkokensis</name>
    <dbReference type="NCBI Taxonomy" id="1193682"/>
    <lineage>
        <taxon>Bacteria</taxon>
        <taxon>Bacillati</taxon>
        <taxon>Actinomycetota</taxon>
        <taxon>Actinomycetes</taxon>
        <taxon>Pseudonocardiales</taxon>
        <taxon>Pseudonocardiaceae</taxon>
        <taxon>Actinokineospora</taxon>
    </lineage>
</organism>
<feature type="domain" description="HTH luxR-type" evidence="5">
    <location>
        <begin position="729"/>
        <end position="794"/>
    </location>
</feature>
<keyword evidence="2" id="KW-0238">DNA-binding</keyword>
<keyword evidence="3" id="KW-0804">Transcription</keyword>
<evidence type="ECO:0000259" key="5">
    <source>
        <dbReference type="PROSITE" id="PS50043"/>
    </source>
</evidence>
<dbReference type="EMBL" id="MKQR01000009">
    <property type="protein sequence ID" value="OLR93797.1"/>
    <property type="molecule type" value="Genomic_DNA"/>
</dbReference>
<keyword evidence="7" id="KW-1185">Reference proteome</keyword>
<gene>
    <name evidence="6" type="ORF">BJP25_16285</name>
</gene>
<dbReference type="Gene3D" id="1.25.40.10">
    <property type="entry name" value="Tetratricopeptide repeat domain"/>
    <property type="match status" value="1"/>
</dbReference>
<dbReference type="InterPro" id="IPR000792">
    <property type="entry name" value="Tscrpt_reg_LuxR_C"/>
</dbReference>
<evidence type="ECO:0000256" key="1">
    <source>
        <dbReference type="ARBA" id="ARBA00023015"/>
    </source>
</evidence>
<dbReference type="SUPFAM" id="SSF46894">
    <property type="entry name" value="C-terminal effector domain of the bipartite response regulators"/>
    <property type="match status" value="1"/>
</dbReference>
<reference evidence="6 7" key="1">
    <citation type="submission" date="2016-10" db="EMBL/GenBank/DDBJ databases">
        <title>The Draft Genome Sequence of Actinokineospora bangkokensis 44EHWT reveals the biosynthetic pathway of antifungal compounds Thailandins with unusual extender unit butylmalonyl-CoA.</title>
        <authorList>
            <person name="Greule A."/>
            <person name="Intra B."/>
            <person name="Flemming S."/>
            <person name="Rommel M.G."/>
            <person name="Panbangred W."/>
            <person name="Bechthold A."/>
        </authorList>
    </citation>
    <scope>NUCLEOTIDE SEQUENCE [LARGE SCALE GENOMIC DNA]</scope>
    <source>
        <strain evidence="6 7">44EHW</strain>
    </source>
</reference>
<dbReference type="OrthoDB" id="3178131at2"/>
<keyword evidence="1" id="KW-0805">Transcription regulation</keyword>
<evidence type="ECO:0000256" key="3">
    <source>
        <dbReference type="ARBA" id="ARBA00023163"/>
    </source>
</evidence>
<dbReference type="InterPro" id="IPR011990">
    <property type="entry name" value="TPR-like_helical_dom_sf"/>
</dbReference>
<evidence type="ECO:0000313" key="7">
    <source>
        <dbReference type="Proteomes" id="UP000186040"/>
    </source>
</evidence>
<protein>
    <recommendedName>
        <fullName evidence="5">HTH luxR-type domain-containing protein</fullName>
    </recommendedName>
</protein>
<accession>A0A1Q9LP12</accession>
<dbReference type="InterPro" id="IPR036388">
    <property type="entry name" value="WH-like_DNA-bd_sf"/>
</dbReference>
<dbReference type="InterPro" id="IPR016032">
    <property type="entry name" value="Sig_transdc_resp-reg_C-effctor"/>
</dbReference>
<dbReference type="GO" id="GO:0006355">
    <property type="term" value="P:regulation of DNA-templated transcription"/>
    <property type="evidence" value="ECO:0007669"/>
    <property type="project" value="InterPro"/>
</dbReference>
<name>A0A1Q9LP12_9PSEU</name>
<dbReference type="PANTHER" id="PTHR44688:SF16">
    <property type="entry name" value="DNA-BINDING TRANSCRIPTIONAL ACTIVATOR DEVR_DOSR"/>
    <property type="match status" value="1"/>
</dbReference>
<proteinExistence type="predicted"/>
<dbReference type="Pfam" id="PF00196">
    <property type="entry name" value="GerE"/>
    <property type="match status" value="1"/>
</dbReference>
<dbReference type="Proteomes" id="UP000186040">
    <property type="component" value="Unassembled WGS sequence"/>
</dbReference>
<dbReference type="CDD" id="cd06170">
    <property type="entry name" value="LuxR_C_like"/>
    <property type="match status" value="1"/>
</dbReference>
<dbReference type="RefSeq" id="WP_075974697.1">
    <property type="nucleotide sequence ID" value="NZ_MKQR01000009.1"/>
</dbReference>
<comment type="caution">
    <text evidence="6">The sequence shown here is derived from an EMBL/GenBank/DDBJ whole genome shotgun (WGS) entry which is preliminary data.</text>
</comment>
<evidence type="ECO:0000313" key="6">
    <source>
        <dbReference type="EMBL" id="OLR93797.1"/>
    </source>
</evidence>
<dbReference type="SMART" id="SM00421">
    <property type="entry name" value="HTH_LUXR"/>
    <property type="match status" value="1"/>
</dbReference>
<sequence>MVDLVTRMAHPVFSGASRAAIVEGPTRSGKSALIAAAHNALVAEKGTSASRSTRLPRPTPGHHRPAGASPVERGLFGPAGATAHRGPLALLVDDAHWADTAGLALLSALLRGPHPVLLVLTRDSTRTWPADAGLAAIAADPRTRLLALPHGHHTPRRDPVTTAVRTAAAVLGSADPLLLAALTGLALPTVRSAVRAGAAAHATAPAAERAALLATIPRPRLDHLRAGAARVLNDTGRPARQVADQLLALPDAREPWMAPVLAEAAADATAAGDTGTAAAYLRRARTADPTDPAPRLALARVLLPTDPDAARAELDAPALDTHPAAAVLRAAATGLGTPPRQVADAIRRHHADPTTPLPPGTLAALCGNRPDARAALAADLGRTTTAPDTAAAAVHRLATLALAGRAPAAVAASARGLLAATGPTATGPTATTAAAPATATTLLRLGGVLCLAEEPQHGLRALDLAAARAATADDPTLTGRVLAARSLALRDSGDHDTAVADAEAATLAHAAHRGAPSTLAAVADAVGLFHTGDHPAAARALAAAAHVPGARPSEQHLHLFWTARTAAATGDTTTALRLLHRCAHAQADDGIAHPAFAPWWCEAALLTAALGRPAEAAAHAERGADLTRTWPTAKATGLVLLARGVSTPDTTGVDLLTEAARVLATTHARPEHARAEHLLGRALLRRDDRTTARAHLRRAALLAEACGWRDLATAARRELAVAGGRMRSGPRRTGLLTTREREVADLVARGASNREAAAALFVSASTVELHLTKVYRKLAVSSRADLAAALRDDPTPPPGTRAREAS</sequence>
<evidence type="ECO:0000256" key="2">
    <source>
        <dbReference type="ARBA" id="ARBA00023125"/>
    </source>
</evidence>
<dbReference type="GO" id="GO:0003677">
    <property type="term" value="F:DNA binding"/>
    <property type="evidence" value="ECO:0007669"/>
    <property type="project" value="UniProtKB-KW"/>
</dbReference>
<evidence type="ECO:0000256" key="4">
    <source>
        <dbReference type="SAM" id="MobiDB-lite"/>
    </source>
</evidence>
<dbReference type="PRINTS" id="PR00038">
    <property type="entry name" value="HTHLUXR"/>
</dbReference>
<dbReference type="PANTHER" id="PTHR44688">
    <property type="entry name" value="DNA-BINDING TRANSCRIPTIONAL ACTIVATOR DEVR_DOSR"/>
    <property type="match status" value="1"/>
</dbReference>
<dbReference type="STRING" id="1193682.BJP25_16285"/>
<dbReference type="PROSITE" id="PS50043">
    <property type="entry name" value="HTH_LUXR_2"/>
    <property type="match status" value="1"/>
</dbReference>
<dbReference type="Gene3D" id="1.10.10.10">
    <property type="entry name" value="Winged helix-like DNA-binding domain superfamily/Winged helix DNA-binding domain"/>
    <property type="match status" value="1"/>
</dbReference>
<dbReference type="AlphaFoldDB" id="A0A1Q9LP12"/>